<dbReference type="PANTHER" id="PTHR34309">
    <property type="entry name" value="SLR1406 PROTEIN"/>
    <property type="match status" value="1"/>
</dbReference>
<dbReference type="SUPFAM" id="SSF143744">
    <property type="entry name" value="GlcG-like"/>
    <property type="match status" value="1"/>
</dbReference>
<sequence>MSSLTLTAAQTVVAKALEVARTHAMKPLVVVVFDARGALKALAAEDGTSLRRAEIAMGKANGALALGIGSRAIAKRAEEQPTFVAAISHLVGAPALVPVPGGVLIRDGDTVLGAVGISGDTSDNDELCAVAGIEAAGFTAQTGV</sequence>
<organism evidence="1 2">
    <name type="scientific">Methylobacterium gossipiicola</name>
    <dbReference type="NCBI Taxonomy" id="582675"/>
    <lineage>
        <taxon>Bacteria</taxon>
        <taxon>Pseudomonadati</taxon>
        <taxon>Pseudomonadota</taxon>
        <taxon>Alphaproteobacteria</taxon>
        <taxon>Hyphomicrobiales</taxon>
        <taxon>Methylobacteriaceae</taxon>
        <taxon>Methylobacterium</taxon>
    </lineage>
</organism>
<dbReference type="InterPro" id="IPR038084">
    <property type="entry name" value="PduO/GlcC-like_sf"/>
</dbReference>
<proteinExistence type="predicted"/>
<accession>A0A1I2SXV8</accession>
<evidence type="ECO:0000313" key="1">
    <source>
        <dbReference type="EMBL" id="SFG55016.1"/>
    </source>
</evidence>
<dbReference type="InterPro" id="IPR052517">
    <property type="entry name" value="GlcG_carb_metab_protein"/>
</dbReference>
<dbReference type="AlphaFoldDB" id="A0A1I2SXV8"/>
<dbReference type="Pfam" id="PF03928">
    <property type="entry name" value="HbpS-like"/>
    <property type="match status" value="1"/>
</dbReference>
<name>A0A1I2SXV8_9HYPH</name>
<protein>
    <submittedName>
        <fullName evidence="1">Uncharacterized conserved protein GlcG, DUF336 family</fullName>
    </submittedName>
</protein>
<gene>
    <name evidence="1" type="ORF">SAMN05192565_105137</name>
</gene>
<evidence type="ECO:0000313" key="2">
    <source>
        <dbReference type="Proteomes" id="UP000199229"/>
    </source>
</evidence>
<dbReference type="PANTHER" id="PTHR34309:SF10">
    <property type="entry name" value="SLR1406 PROTEIN"/>
    <property type="match status" value="1"/>
</dbReference>
<dbReference type="RefSeq" id="WP_091969978.1">
    <property type="nucleotide sequence ID" value="NZ_FOPM01000005.1"/>
</dbReference>
<keyword evidence="2" id="KW-1185">Reference proteome</keyword>
<dbReference type="EMBL" id="FOPM01000005">
    <property type="protein sequence ID" value="SFG55016.1"/>
    <property type="molecule type" value="Genomic_DNA"/>
</dbReference>
<dbReference type="Proteomes" id="UP000199229">
    <property type="component" value="Unassembled WGS sequence"/>
</dbReference>
<dbReference type="OrthoDB" id="9815788at2"/>
<dbReference type="STRING" id="582675.SAMN05192565_105137"/>
<reference evidence="2" key="1">
    <citation type="submission" date="2016-10" db="EMBL/GenBank/DDBJ databases">
        <authorList>
            <person name="Varghese N."/>
            <person name="Submissions S."/>
        </authorList>
    </citation>
    <scope>NUCLEOTIDE SEQUENCE [LARGE SCALE GENOMIC DNA]</scope>
    <source>
        <strain evidence="2">Gh-105</strain>
    </source>
</reference>
<dbReference type="InterPro" id="IPR005624">
    <property type="entry name" value="PduO/GlcC-like"/>
</dbReference>
<dbReference type="Gene3D" id="3.30.450.150">
    <property type="entry name" value="Haem-degrading domain"/>
    <property type="match status" value="1"/>
</dbReference>